<evidence type="ECO:0000256" key="5">
    <source>
        <dbReference type="ARBA" id="ARBA00023163"/>
    </source>
</evidence>
<dbReference type="GO" id="GO:0005634">
    <property type="term" value="C:nucleus"/>
    <property type="evidence" value="ECO:0007669"/>
    <property type="project" value="UniProtKB-SubCell"/>
</dbReference>
<organism evidence="8 9">
    <name type="scientific">Cercophora newfieldiana</name>
    <dbReference type="NCBI Taxonomy" id="92897"/>
    <lineage>
        <taxon>Eukaryota</taxon>
        <taxon>Fungi</taxon>
        <taxon>Dikarya</taxon>
        <taxon>Ascomycota</taxon>
        <taxon>Pezizomycotina</taxon>
        <taxon>Sordariomycetes</taxon>
        <taxon>Sordariomycetidae</taxon>
        <taxon>Sordariales</taxon>
        <taxon>Lasiosphaeriaceae</taxon>
        <taxon>Cercophora</taxon>
    </lineage>
</organism>
<dbReference type="PROSITE" id="PS50048">
    <property type="entry name" value="ZN2_CY6_FUNGAL_2"/>
    <property type="match status" value="1"/>
</dbReference>
<evidence type="ECO:0000259" key="7">
    <source>
        <dbReference type="PROSITE" id="PS50048"/>
    </source>
</evidence>
<dbReference type="GO" id="GO:0006351">
    <property type="term" value="P:DNA-templated transcription"/>
    <property type="evidence" value="ECO:0007669"/>
    <property type="project" value="InterPro"/>
</dbReference>
<reference evidence="8" key="1">
    <citation type="submission" date="2023-06" db="EMBL/GenBank/DDBJ databases">
        <title>Genome-scale phylogeny and comparative genomics of the fungal order Sordariales.</title>
        <authorList>
            <consortium name="Lawrence Berkeley National Laboratory"/>
            <person name="Hensen N."/>
            <person name="Bonometti L."/>
            <person name="Westerberg I."/>
            <person name="Brannstrom I.O."/>
            <person name="Guillou S."/>
            <person name="Cros-Aarteil S."/>
            <person name="Calhoun S."/>
            <person name="Haridas S."/>
            <person name="Kuo A."/>
            <person name="Mondo S."/>
            <person name="Pangilinan J."/>
            <person name="Riley R."/>
            <person name="Labutti K."/>
            <person name="Andreopoulos B."/>
            <person name="Lipzen A."/>
            <person name="Chen C."/>
            <person name="Yanf M."/>
            <person name="Daum C."/>
            <person name="Ng V."/>
            <person name="Clum A."/>
            <person name="Steindorff A."/>
            <person name="Ohm R."/>
            <person name="Martin F."/>
            <person name="Silar P."/>
            <person name="Natvig D."/>
            <person name="Lalanne C."/>
            <person name="Gautier V."/>
            <person name="Ament-Velasquez S.L."/>
            <person name="Kruys A."/>
            <person name="Hutchinson M.I."/>
            <person name="Powell A.J."/>
            <person name="Barry K."/>
            <person name="Miller A.N."/>
            <person name="Grigoriev I.V."/>
            <person name="Debuchy R."/>
            <person name="Gladieux P."/>
            <person name="Thoren M.H."/>
            <person name="Johannesson H."/>
        </authorList>
    </citation>
    <scope>NUCLEOTIDE SEQUENCE</scope>
    <source>
        <strain evidence="8">SMH2532-1</strain>
    </source>
</reference>
<dbReference type="Pfam" id="PF00172">
    <property type="entry name" value="Zn_clus"/>
    <property type="match status" value="1"/>
</dbReference>
<protein>
    <submittedName>
        <fullName evidence="8">Fungal-specific transcription factor domain-containing protein</fullName>
    </submittedName>
</protein>
<dbReference type="SUPFAM" id="SSF57701">
    <property type="entry name" value="Zn2/Cys6 DNA-binding domain"/>
    <property type="match status" value="1"/>
</dbReference>
<proteinExistence type="predicted"/>
<dbReference type="InterPro" id="IPR001138">
    <property type="entry name" value="Zn2Cys6_DnaBD"/>
</dbReference>
<evidence type="ECO:0000256" key="6">
    <source>
        <dbReference type="ARBA" id="ARBA00023242"/>
    </source>
</evidence>
<evidence type="ECO:0000256" key="4">
    <source>
        <dbReference type="ARBA" id="ARBA00023125"/>
    </source>
</evidence>
<dbReference type="EMBL" id="JAULSV010000006">
    <property type="protein sequence ID" value="KAK0641048.1"/>
    <property type="molecule type" value="Genomic_DNA"/>
</dbReference>
<dbReference type="GO" id="GO:0008270">
    <property type="term" value="F:zinc ion binding"/>
    <property type="evidence" value="ECO:0007669"/>
    <property type="project" value="InterPro"/>
</dbReference>
<keyword evidence="9" id="KW-1185">Reference proteome</keyword>
<dbReference type="PANTHER" id="PTHR46910:SF37">
    <property type="entry name" value="ZN(II)2CYS6 TRANSCRIPTION FACTOR (EUROFUNG)"/>
    <property type="match status" value="1"/>
</dbReference>
<dbReference type="InterPro" id="IPR050987">
    <property type="entry name" value="AtrR-like"/>
</dbReference>
<keyword evidence="6" id="KW-0539">Nucleus</keyword>
<evidence type="ECO:0000313" key="8">
    <source>
        <dbReference type="EMBL" id="KAK0641048.1"/>
    </source>
</evidence>
<dbReference type="CDD" id="cd00067">
    <property type="entry name" value="GAL4"/>
    <property type="match status" value="1"/>
</dbReference>
<evidence type="ECO:0000313" key="9">
    <source>
        <dbReference type="Proteomes" id="UP001174936"/>
    </source>
</evidence>
<comment type="subcellular location">
    <subcellularLocation>
        <location evidence="1">Nucleus</location>
    </subcellularLocation>
</comment>
<gene>
    <name evidence="8" type="ORF">B0T16DRAFT_419014</name>
</gene>
<dbReference type="GO" id="GO:0003677">
    <property type="term" value="F:DNA binding"/>
    <property type="evidence" value="ECO:0007669"/>
    <property type="project" value="UniProtKB-KW"/>
</dbReference>
<dbReference type="PROSITE" id="PS00463">
    <property type="entry name" value="ZN2_CY6_FUNGAL_1"/>
    <property type="match status" value="1"/>
</dbReference>
<evidence type="ECO:0000256" key="3">
    <source>
        <dbReference type="ARBA" id="ARBA00023015"/>
    </source>
</evidence>
<evidence type="ECO:0000256" key="2">
    <source>
        <dbReference type="ARBA" id="ARBA00022723"/>
    </source>
</evidence>
<dbReference type="PANTHER" id="PTHR46910">
    <property type="entry name" value="TRANSCRIPTION FACTOR PDR1"/>
    <property type="match status" value="1"/>
</dbReference>
<name>A0AA40CKR0_9PEZI</name>
<keyword evidence="2" id="KW-0479">Metal-binding</keyword>
<dbReference type="AlphaFoldDB" id="A0AA40CKR0"/>
<keyword evidence="3" id="KW-0805">Transcription regulation</keyword>
<keyword evidence="5" id="KW-0804">Transcription</keyword>
<dbReference type="SMART" id="SM00066">
    <property type="entry name" value="GAL4"/>
    <property type="match status" value="1"/>
</dbReference>
<dbReference type="InterPro" id="IPR007219">
    <property type="entry name" value="XnlR_reg_dom"/>
</dbReference>
<keyword evidence="4" id="KW-0238">DNA-binding</keyword>
<dbReference type="CDD" id="cd12148">
    <property type="entry name" value="fungal_TF_MHR"/>
    <property type="match status" value="1"/>
</dbReference>
<accession>A0AA40CKR0</accession>
<comment type="caution">
    <text evidence="8">The sequence shown here is derived from an EMBL/GenBank/DDBJ whole genome shotgun (WGS) entry which is preliminary data.</text>
</comment>
<dbReference type="SMART" id="SM00906">
    <property type="entry name" value="Fungal_trans"/>
    <property type="match status" value="1"/>
</dbReference>
<dbReference type="Gene3D" id="4.10.240.10">
    <property type="entry name" value="Zn(2)-C6 fungal-type DNA-binding domain"/>
    <property type="match status" value="1"/>
</dbReference>
<sequence length="596" mass="66560">MRKRRACDACHSRKIRCDQALPQCDWCFHHNASCTFQQLARSGSEAVSRTQSPNPPLRAAVAGAVHSPPRDQPLAHSLPRLVFGKLHFAGRDLGSISFYNGLPIFSDQGREWIRSRSGQDAVLPPLPDHSFIPAPQSGVDLSLPCRAVVEDYLSFFRRSHLKLEFPIIDSPTFHTTIQAAYGLGSGPLPDPEAIIAKACVLAFLSVISILEGEHRPAAMQVDSHKCALKAHHLLLSVPQTPCITTLQATLMLSIHQLFSGQIPLCAVYHSVACRLVFMMGGHVIADPWTAPNQTVGTADWTAQEKRHLRKLFWLCYIFDKEISSRTGQPPSVSDDHCDLTLPGGYLEVQYMDEYLSADVAHLDESAAPILPGDLRLIMIKSKACRLLYSAEALRKSDADLLRDIRELDEELEEWRLSVPPKHRPVLSLSRDRWMEGDAPKSIRTVMIGFEYHHLMATIHKATSRCMAWTARETRTCEMDSVKSSLALAVEASRSSLLTLRTAVHGLLEKASWTIVFYPMSAVVTIFCNLLWDPLHPRAQDDLDLLDAAPDLMRCIRRQGMTESEIVHQRVADNLLAELACLGRHAVVRARQEGHVW</sequence>
<dbReference type="GO" id="GO:0000981">
    <property type="term" value="F:DNA-binding transcription factor activity, RNA polymerase II-specific"/>
    <property type="evidence" value="ECO:0007669"/>
    <property type="project" value="InterPro"/>
</dbReference>
<feature type="domain" description="Zn(2)-C6 fungal-type" evidence="7">
    <location>
        <begin position="6"/>
        <end position="36"/>
    </location>
</feature>
<dbReference type="Proteomes" id="UP001174936">
    <property type="component" value="Unassembled WGS sequence"/>
</dbReference>
<dbReference type="InterPro" id="IPR036864">
    <property type="entry name" value="Zn2-C6_fun-type_DNA-bd_sf"/>
</dbReference>
<dbReference type="Pfam" id="PF04082">
    <property type="entry name" value="Fungal_trans"/>
    <property type="match status" value="1"/>
</dbReference>
<evidence type="ECO:0000256" key="1">
    <source>
        <dbReference type="ARBA" id="ARBA00004123"/>
    </source>
</evidence>